<comment type="caution">
    <text evidence="2">The sequence shown here is derived from an EMBL/GenBank/DDBJ whole genome shotgun (WGS) entry which is preliminary data.</text>
</comment>
<dbReference type="EMBL" id="BMAW01051322">
    <property type="protein sequence ID" value="GFS79743.1"/>
    <property type="molecule type" value="Genomic_DNA"/>
</dbReference>
<evidence type="ECO:0000313" key="3">
    <source>
        <dbReference type="Proteomes" id="UP000887013"/>
    </source>
</evidence>
<gene>
    <name evidence="2" type="ORF">NPIL_406631</name>
</gene>
<proteinExistence type="predicted"/>
<organism evidence="2 3">
    <name type="scientific">Nephila pilipes</name>
    <name type="common">Giant wood spider</name>
    <name type="synonym">Nephila maculata</name>
    <dbReference type="NCBI Taxonomy" id="299642"/>
    <lineage>
        <taxon>Eukaryota</taxon>
        <taxon>Metazoa</taxon>
        <taxon>Ecdysozoa</taxon>
        <taxon>Arthropoda</taxon>
        <taxon>Chelicerata</taxon>
        <taxon>Arachnida</taxon>
        <taxon>Araneae</taxon>
        <taxon>Araneomorphae</taxon>
        <taxon>Entelegynae</taxon>
        <taxon>Araneoidea</taxon>
        <taxon>Nephilidae</taxon>
        <taxon>Nephila</taxon>
    </lineage>
</organism>
<accession>A0A8X6MV40</accession>
<feature type="coiled-coil region" evidence="1">
    <location>
        <begin position="39"/>
        <end position="70"/>
    </location>
</feature>
<dbReference type="Proteomes" id="UP000887013">
    <property type="component" value="Unassembled WGS sequence"/>
</dbReference>
<name>A0A8X6MV40_NEPPI</name>
<protein>
    <submittedName>
        <fullName evidence="2">Uncharacterized protein</fullName>
    </submittedName>
</protein>
<evidence type="ECO:0000313" key="2">
    <source>
        <dbReference type="EMBL" id="GFS79743.1"/>
    </source>
</evidence>
<keyword evidence="3" id="KW-1185">Reference proteome</keyword>
<keyword evidence="1" id="KW-0175">Coiled coil</keyword>
<sequence>MFMVRVRALNRHVESSLRNNSTGSDITWLSKLMEVSSLSNQAEELKQTDLRRLQELIEQDEQRKLKEAQK</sequence>
<evidence type="ECO:0000256" key="1">
    <source>
        <dbReference type="SAM" id="Coils"/>
    </source>
</evidence>
<reference evidence="2" key="1">
    <citation type="submission" date="2020-08" db="EMBL/GenBank/DDBJ databases">
        <title>Multicomponent nature underlies the extraordinary mechanical properties of spider dragline silk.</title>
        <authorList>
            <person name="Kono N."/>
            <person name="Nakamura H."/>
            <person name="Mori M."/>
            <person name="Yoshida Y."/>
            <person name="Ohtoshi R."/>
            <person name="Malay A.D."/>
            <person name="Moran D.A.P."/>
            <person name="Tomita M."/>
            <person name="Numata K."/>
            <person name="Arakawa K."/>
        </authorList>
    </citation>
    <scope>NUCLEOTIDE SEQUENCE</scope>
</reference>
<dbReference type="AlphaFoldDB" id="A0A8X6MV40"/>